<dbReference type="AlphaFoldDB" id="C3JAC5"/>
<keyword evidence="2" id="KW-1185">Reference proteome</keyword>
<gene>
    <name evidence="1" type="ORF">POREN0001_1647</name>
</gene>
<protein>
    <submittedName>
        <fullName evidence="1">Uncharacterized protein</fullName>
    </submittedName>
</protein>
<proteinExistence type="predicted"/>
<reference evidence="1 2" key="1">
    <citation type="submission" date="2009-04" db="EMBL/GenBank/DDBJ databases">
        <authorList>
            <person name="Sebastian Y."/>
            <person name="Madupu R."/>
            <person name="Durkin A.S."/>
            <person name="Torralba M."/>
            <person name="Methe B."/>
            <person name="Sutton G.G."/>
            <person name="Strausberg R.L."/>
            <person name="Nelson K.E."/>
        </authorList>
    </citation>
    <scope>NUCLEOTIDE SEQUENCE [LARGE SCALE GENOMIC DNA]</scope>
    <source>
        <strain evidence="2">ATCC 35406 / BCRC 14492 / JCM 8526 / NCTC 13058 / HG 370</strain>
    </source>
</reference>
<accession>C3JAC5</accession>
<sequence>MVISKKMLYFAPDYGSAWALDRIEVMMLNFVPDGSMHSK</sequence>
<dbReference type="Proteomes" id="UP000004295">
    <property type="component" value="Unassembled WGS sequence"/>
</dbReference>
<dbReference type="EMBL" id="ACNN01000019">
    <property type="protein sequence ID" value="EEN82865.1"/>
    <property type="molecule type" value="Genomic_DNA"/>
</dbReference>
<evidence type="ECO:0000313" key="2">
    <source>
        <dbReference type="Proteomes" id="UP000004295"/>
    </source>
</evidence>
<name>C3JAC5_POREA</name>
<dbReference type="STRING" id="553175.POREN0001_1647"/>
<evidence type="ECO:0000313" key="1">
    <source>
        <dbReference type="EMBL" id="EEN82865.1"/>
    </source>
</evidence>
<comment type="caution">
    <text evidence="1">The sequence shown here is derived from an EMBL/GenBank/DDBJ whole genome shotgun (WGS) entry which is preliminary data.</text>
</comment>
<organism evidence="1 2">
    <name type="scientific">Porphyromonas endodontalis (strain ATCC 35406 / DSM 24491 / JCM 8526 / CCUG 16442 / BCRC 14492 / NCTC 13058 / HG 370)</name>
    <name type="common">Bacteroides endodontalis</name>
    <dbReference type="NCBI Taxonomy" id="553175"/>
    <lineage>
        <taxon>Bacteria</taxon>
        <taxon>Pseudomonadati</taxon>
        <taxon>Bacteroidota</taxon>
        <taxon>Bacteroidia</taxon>
        <taxon>Bacteroidales</taxon>
        <taxon>Porphyromonadaceae</taxon>
        <taxon>Porphyromonas</taxon>
    </lineage>
</organism>